<sequence>MKTWRFITPAQQLFISTVKWNLAKLKNDTQYLTQICVEALKKYVSYRMIALGRTEGLLLSCHYLSCDRILPRDITITWQRNGEDLDVGVELGGTVPNEDGTFQTTSYLTVKPEDWKSQNYTCTVQHKSLKQDIVLPVKEENINIAPEVSLLQKDPSSPGVTCHVTGFYPRDIMVTWQRNGKDLDVEPRETVRNGDRTFQTTSNLTVKPEDWKGQNYTCTVQHKSLKQDIVLPVKEENIKRKTDIKILKAAAPMNVIIGCVVGALILLLILAVIGFVMWRRRRSASDPESPNSNTCSCSD</sequence>
<proteinExistence type="predicted"/>
<feature type="transmembrane region" description="Helical" evidence="3">
    <location>
        <begin position="255"/>
        <end position="278"/>
    </location>
</feature>
<dbReference type="PROSITE" id="PS00290">
    <property type="entry name" value="IG_MHC"/>
    <property type="match status" value="2"/>
</dbReference>
<accession>A0A9D3RIS7</accession>
<dbReference type="PANTHER" id="PTHR16675:SF237">
    <property type="entry name" value="MHC CLASS I ANTIGEN TRANSCRIPT VARIANT 1-RELATED"/>
    <property type="match status" value="1"/>
</dbReference>
<keyword evidence="2" id="KW-0393">Immunoglobulin domain</keyword>
<dbReference type="PANTHER" id="PTHR16675">
    <property type="entry name" value="MHC CLASS I-RELATED"/>
    <property type="match status" value="1"/>
</dbReference>
<name>A0A9D3RIS7_ANGAN</name>
<dbReference type="GO" id="GO:0006955">
    <property type="term" value="P:immune response"/>
    <property type="evidence" value="ECO:0007669"/>
    <property type="project" value="TreeGrafter"/>
</dbReference>
<protein>
    <recommendedName>
        <fullName evidence="4">Ig-like domain-containing protein</fullName>
    </recommendedName>
</protein>
<keyword evidence="1" id="KW-0325">Glycoprotein</keyword>
<evidence type="ECO:0000256" key="1">
    <source>
        <dbReference type="ARBA" id="ARBA00023180"/>
    </source>
</evidence>
<dbReference type="GO" id="GO:0005615">
    <property type="term" value="C:extracellular space"/>
    <property type="evidence" value="ECO:0007669"/>
    <property type="project" value="TreeGrafter"/>
</dbReference>
<keyword evidence="3" id="KW-1133">Transmembrane helix</keyword>
<dbReference type="InterPro" id="IPR007110">
    <property type="entry name" value="Ig-like_dom"/>
</dbReference>
<evidence type="ECO:0000313" key="6">
    <source>
        <dbReference type="Proteomes" id="UP001044222"/>
    </source>
</evidence>
<keyword evidence="3" id="KW-0812">Transmembrane</keyword>
<dbReference type="PROSITE" id="PS50835">
    <property type="entry name" value="IG_LIKE"/>
    <property type="match status" value="2"/>
</dbReference>
<dbReference type="Gene3D" id="2.60.40.10">
    <property type="entry name" value="Immunoglobulins"/>
    <property type="match status" value="2"/>
</dbReference>
<feature type="domain" description="Ig-like" evidence="4">
    <location>
        <begin position="146"/>
        <end position="230"/>
    </location>
</feature>
<dbReference type="Proteomes" id="UP001044222">
    <property type="component" value="Chromosome 17"/>
</dbReference>
<evidence type="ECO:0000259" key="4">
    <source>
        <dbReference type="PROSITE" id="PS50835"/>
    </source>
</evidence>
<keyword evidence="3" id="KW-0472">Membrane</keyword>
<dbReference type="SUPFAM" id="SSF48726">
    <property type="entry name" value="Immunoglobulin"/>
    <property type="match status" value="2"/>
</dbReference>
<comment type="caution">
    <text evidence="5">The sequence shown here is derived from an EMBL/GenBank/DDBJ whole genome shotgun (WGS) entry which is preliminary data.</text>
</comment>
<dbReference type="InterPro" id="IPR003597">
    <property type="entry name" value="Ig_C1-set"/>
</dbReference>
<evidence type="ECO:0000256" key="2">
    <source>
        <dbReference type="ARBA" id="ARBA00023319"/>
    </source>
</evidence>
<evidence type="ECO:0000256" key="3">
    <source>
        <dbReference type="SAM" id="Phobius"/>
    </source>
</evidence>
<gene>
    <name evidence="5" type="ORF">ANANG_G00285270</name>
</gene>
<keyword evidence="6" id="KW-1185">Reference proteome</keyword>
<feature type="domain" description="Ig-like" evidence="4">
    <location>
        <begin position="52"/>
        <end position="134"/>
    </location>
</feature>
<dbReference type="InterPro" id="IPR003006">
    <property type="entry name" value="Ig/MHC_CS"/>
</dbReference>
<dbReference type="GO" id="GO:0009897">
    <property type="term" value="C:external side of plasma membrane"/>
    <property type="evidence" value="ECO:0007669"/>
    <property type="project" value="TreeGrafter"/>
</dbReference>
<dbReference type="Pfam" id="PF07654">
    <property type="entry name" value="C1-set"/>
    <property type="match status" value="2"/>
</dbReference>
<dbReference type="InterPro" id="IPR013783">
    <property type="entry name" value="Ig-like_fold"/>
</dbReference>
<dbReference type="InterPro" id="IPR050208">
    <property type="entry name" value="MHC_class-I_related"/>
</dbReference>
<reference evidence="5" key="1">
    <citation type="submission" date="2021-01" db="EMBL/GenBank/DDBJ databases">
        <title>A chromosome-scale assembly of European eel, Anguilla anguilla.</title>
        <authorList>
            <person name="Henkel C."/>
            <person name="Jong-Raadsen S.A."/>
            <person name="Dufour S."/>
            <person name="Weltzien F.-A."/>
            <person name="Palstra A.P."/>
            <person name="Pelster B."/>
            <person name="Spaink H.P."/>
            <person name="Van Den Thillart G.E."/>
            <person name="Jansen H."/>
            <person name="Zahm M."/>
            <person name="Klopp C."/>
            <person name="Cedric C."/>
            <person name="Louis A."/>
            <person name="Berthelot C."/>
            <person name="Parey E."/>
            <person name="Roest Crollius H."/>
            <person name="Montfort J."/>
            <person name="Robinson-Rechavi M."/>
            <person name="Bucao C."/>
            <person name="Bouchez O."/>
            <person name="Gislard M."/>
            <person name="Lluch J."/>
            <person name="Milhes M."/>
            <person name="Lampietro C."/>
            <person name="Lopez Roques C."/>
            <person name="Donnadieu C."/>
            <person name="Braasch I."/>
            <person name="Desvignes T."/>
            <person name="Postlethwait J."/>
            <person name="Bobe J."/>
            <person name="Guiguen Y."/>
            <person name="Dirks R."/>
        </authorList>
    </citation>
    <scope>NUCLEOTIDE SEQUENCE</scope>
    <source>
        <strain evidence="5">Tag_6206</strain>
        <tissue evidence="5">Liver</tissue>
    </source>
</reference>
<dbReference type="CDD" id="cd07698">
    <property type="entry name" value="IgC1_MHC_I_alpha3"/>
    <property type="match status" value="1"/>
</dbReference>
<dbReference type="InterPro" id="IPR036179">
    <property type="entry name" value="Ig-like_dom_sf"/>
</dbReference>
<dbReference type="EMBL" id="JAFIRN010000017">
    <property type="protein sequence ID" value="KAG5831899.1"/>
    <property type="molecule type" value="Genomic_DNA"/>
</dbReference>
<dbReference type="SMART" id="SM00407">
    <property type="entry name" value="IGc1"/>
    <property type="match status" value="2"/>
</dbReference>
<evidence type="ECO:0000313" key="5">
    <source>
        <dbReference type="EMBL" id="KAG5831899.1"/>
    </source>
</evidence>
<dbReference type="AlphaFoldDB" id="A0A9D3RIS7"/>
<organism evidence="5 6">
    <name type="scientific">Anguilla anguilla</name>
    <name type="common">European freshwater eel</name>
    <name type="synonym">Muraena anguilla</name>
    <dbReference type="NCBI Taxonomy" id="7936"/>
    <lineage>
        <taxon>Eukaryota</taxon>
        <taxon>Metazoa</taxon>
        <taxon>Chordata</taxon>
        <taxon>Craniata</taxon>
        <taxon>Vertebrata</taxon>
        <taxon>Euteleostomi</taxon>
        <taxon>Actinopterygii</taxon>
        <taxon>Neopterygii</taxon>
        <taxon>Teleostei</taxon>
        <taxon>Anguilliformes</taxon>
        <taxon>Anguillidae</taxon>
        <taxon>Anguilla</taxon>
    </lineage>
</organism>